<gene>
    <name evidence="1" type="ORF">BDY21DRAFT_341520</name>
</gene>
<evidence type="ECO:0000313" key="2">
    <source>
        <dbReference type="Proteomes" id="UP000799766"/>
    </source>
</evidence>
<proteinExistence type="predicted"/>
<organism evidence="1 2">
    <name type="scientific">Lineolata rhizophorae</name>
    <dbReference type="NCBI Taxonomy" id="578093"/>
    <lineage>
        <taxon>Eukaryota</taxon>
        <taxon>Fungi</taxon>
        <taxon>Dikarya</taxon>
        <taxon>Ascomycota</taxon>
        <taxon>Pezizomycotina</taxon>
        <taxon>Dothideomycetes</taxon>
        <taxon>Dothideomycetes incertae sedis</taxon>
        <taxon>Lineolatales</taxon>
        <taxon>Lineolataceae</taxon>
        <taxon>Lineolata</taxon>
    </lineage>
</organism>
<accession>A0A6A6P2T3</accession>
<reference evidence="1" key="1">
    <citation type="journal article" date="2020" name="Stud. Mycol.">
        <title>101 Dothideomycetes genomes: a test case for predicting lifestyles and emergence of pathogens.</title>
        <authorList>
            <person name="Haridas S."/>
            <person name="Albert R."/>
            <person name="Binder M."/>
            <person name="Bloem J."/>
            <person name="Labutti K."/>
            <person name="Salamov A."/>
            <person name="Andreopoulos B."/>
            <person name="Baker S."/>
            <person name="Barry K."/>
            <person name="Bills G."/>
            <person name="Bluhm B."/>
            <person name="Cannon C."/>
            <person name="Castanera R."/>
            <person name="Culley D."/>
            <person name="Daum C."/>
            <person name="Ezra D."/>
            <person name="Gonzalez J."/>
            <person name="Henrissat B."/>
            <person name="Kuo A."/>
            <person name="Liang C."/>
            <person name="Lipzen A."/>
            <person name="Lutzoni F."/>
            <person name="Magnuson J."/>
            <person name="Mondo S."/>
            <person name="Nolan M."/>
            <person name="Ohm R."/>
            <person name="Pangilinan J."/>
            <person name="Park H.-J."/>
            <person name="Ramirez L."/>
            <person name="Alfaro M."/>
            <person name="Sun H."/>
            <person name="Tritt A."/>
            <person name="Yoshinaga Y."/>
            <person name="Zwiers L.-H."/>
            <person name="Turgeon B."/>
            <person name="Goodwin S."/>
            <person name="Spatafora J."/>
            <person name="Crous P."/>
            <person name="Grigoriev I."/>
        </authorList>
    </citation>
    <scope>NUCLEOTIDE SEQUENCE</scope>
    <source>
        <strain evidence="1">ATCC 16933</strain>
    </source>
</reference>
<dbReference type="Proteomes" id="UP000799766">
    <property type="component" value="Unassembled WGS sequence"/>
</dbReference>
<sequence>MEYGEHTTYISPGAGERGSLKPLARYSGARLPSHFCEAYAQALPCQPQLRLVPMIS</sequence>
<dbReference type="AlphaFoldDB" id="A0A6A6P2T3"/>
<name>A0A6A6P2T3_9PEZI</name>
<keyword evidence="2" id="KW-1185">Reference proteome</keyword>
<protein>
    <submittedName>
        <fullName evidence="1">Uncharacterized protein</fullName>
    </submittedName>
</protein>
<evidence type="ECO:0000313" key="1">
    <source>
        <dbReference type="EMBL" id="KAF2458097.1"/>
    </source>
</evidence>
<dbReference type="EMBL" id="MU001678">
    <property type="protein sequence ID" value="KAF2458097.1"/>
    <property type="molecule type" value="Genomic_DNA"/>
</dbReference>